<organism evidence="3 4">
    <name type="scientific">Fusarium agapanthi</name>
    <dbReference type="NCBI Taxonomy" id="1803897"/>
    <lineage>
        <taxon>Eukaryota</taxon>
        <taxon>Fungi</taxon>
        <taxon>Dikarya</taxon>
        <taxon>Ascomycota</taxon>
        <taxon>Pezizomycotina</taxon>
        <taxon>Sordariomycetes</taxon>
        <taxon>Hypocreomycetidae</taxon>
        <taxon>Hypocreales</taxon>
        <taxon>Nectriaceae</taxon>
        <taxon>Fusarium</taxon>
        <taxon>Fusarium fujikuroi species complex</taxon>
    </lineage>
</organism>
<sequence length="1561" mass="174257">MEEVQNEIKELQELIDKTAQESLFWAACMSTMSLLKHRLYRQTADPTVLDDCLSAGLEAVKATSRDDPQRGARLSDLASRLMDRYLITSVAADLEEAIRLTREAVKLIPLDHPGRAVALINHGAILSKRTSLVDLQEARLCSKEVIGMTDDDELRYQAMANIGAIDYATYGLSGDVSDLENSIRFDNLKINLLSETPQNQAIDLSNLAIRQRELYFRTGNSEALEEAVRIAREALHLVDESSKQYACTLTNFGTVLFNRYELSGAPVDLDDSIQSVKRVIALQPDGDPLRADNLRNLADRLGKRFSLKGVLEDIEEAVRADIEGLELTPTDHPKWVMYSSNVAVRLTTLYGETNESSDLEHAITSYTSTLQRTIETDPWWAPSAHNLGHLLGERHARTRSVSDLQNAIHLGKRSVARTTKDDPLRSKRLMKLASNLQRRYILFREASDVYEAVELGRDALAELPHSDTSYLRYQSQLGSWLGDKSMATGQISDLDEGVDLARLAYRKVPLGQGNFYFSVELSNLLALRSERNGDPASLNEAIDILKKSMSAMPENDQDREVQLTNLASYLGSRYWQLDDISDLDEAIDLASDALDMTQGSSDNYFENLNNLGYFLGLKYLKTGQHSYLLKAIQVISEGLEDIQEHHPMRPGLLNNLATEMKDQYLRTGDVTDLDKAIRLAEEASETDFKDHSIRALGTLGTLLGDRFAAKGNISDINRSIQVLQDVVAKRLVNHPDRPGLLSNLGIRFGERYTRTGSIEDLDESIRYTREAVSQTAQSHSEWTVRLGNLAARLSDRYTRIGRLSDIDDAIDIGRDLLNSDSVGPTQMNRSSILNNLGIHLSSRFERTGLLKDLDEAIGYGEESMNTLPYGHAEFPARLRNLGTRLNERYRKLGQNDQYFKSLEIGRKALQAAPPGHPLHSGCLTNMGSLLLIRYEKEEDVSVLEESILNLREALETVPKDHQDRADRLLGLGMVLAERCTRTKDLEGLDEAISYHRQAVGQANAVFIVRIRAARQLLRELAVASQCKEAFEAAEMALSMISQFVLRSLDNSDKQHLLGQVAGLACEAASMAIRGAQSPMTALRVLEQGRGIIAASIEDMRTDTMDLHSSHPELANKFLECKEVLNLASRRSKTVSDSTHVSQQYESERRFDDVVQEIRGKSGFEDFLLTPSASKMLACAQHGPIVVINISMFDSGALVMDDRGEWAVSLSKVKKEDVERRAESGDIDSLETLEWLWDVIANPVLEYLGLTHTPANGNWPHIWWIPTGALCKFPLHAAGYHLRGSGETVMDRAISSYSSSVRALILSHRQSSVPPTPAKALLVAIEETPGYDSLLYVRQEVEEIRAICNSMGMSVMEPKPRKVDIEPCLQECSIFHFAGHGQTDELDPSMSRLLLEEGQQNPLTVGELLEMNLRKASPFLAYLSACGTGRFKDEKFADESLHLIGACQVAGFRHVIGTLWKVQDDTCLEVARAIYQSLGDNGIMDTSVSRGLHNVVRRLRDHWLETRSAGSQKFEQVENPDDYTRDQKEDETGKKTKKRDVVIVGGLQESGLCWVPYVHFGV</sequence>
<evidence type="ECO:0000256" key="1">
    <source>
        <dbReference type="SAM" id="MobiDB-lite"/>
    </source>
</evidence>
<dbReference type="SUPFAM" id="SSF48452">
    <property type="entry name" value="TPR-like"/>
    <property type="match status" value="1"/>
</dbReference>
<dbReference type="InterPro" id="IPR024983">
    <property type="entry name" value="CHAT_dom"/>
</dbReference>
<comment type="caution">
    <text evidence="3">The sequence shown here is derived from an EMBL/GenBank/DDBJ whole genome shotgun (WGS) entry which is preliminary data.</text>
</comment>
<evidence type="ECO:0000259" key="2">
    <source>
        <dbReference type="Pfam" id="PF12770"/>
    </source>
</evidence>
<dbReference type="PANTHER" id="PTHR19959">
    <property type="entry name" value="KINESIN LIGHT CHAIN"/>
    <property type="match status" value="1"/>
</dbReference>
<dbReference type="InterPro" id="IPR011990">
    <property type="entry name" value="TPR-like_helical_dom_sf"/>
</dbReference>
<reference evidence="3" key="1">
    <citation type="submission" date="2020-01" db="EMBL/GenBank/DDBJ databases">
        <title>Identification and distribution of gene clusters putatively required for synthesis of sphingolipid metabolism inhibitors in phylogenetically diverse species of the filamentous fungus Fusarium.</title>
        <authorList>
            <person name="Kim H.-S."/>
            <person name="Busman M."/>
            <person name="Brown D.W."/>
            <person name="Divon H."/>
            <person name="Uhlig S."/>
            <person name="Proctor R.H."/>
        </authorList>
    </citation>
    <scope>NUCLEOTIDE SEQUENCE</scope>
    <source>
        <strain evidence="3">NRRL 31653</strain>
    </source>
</reference>
<dbReference type="Proteomes" id="UP000737391">
    <property type="component" value="Unassembled WGS sequence"/>
</dbReference>
<evidence type="ECO:0000313" key="3">
    <source>
        <dbReference type="EMBL" id="KAF4502975.1"/>
    </source>
</evidence>
<gene>
    <name evidence="3" type="ORF">FAGAP_798</name>
</gene>
<accession>A0A9P5BMC1</accession>
<keyword evidence="4" id="KW-1185">Reference proteome</keyword>
<feature type="domain" description="CHAT" evidence="2">
    <location>
        <begin position="1230"/>
        <end position="1501"/>
    </location>
</feature>
<dbReference type="Pfam" id="PF12770">
    <property type="entry name" value="CHAT"/>
    <property type="match status" value="1"/>
</dbReference>
<name>A0A9P5BMC1_9HYPO</name>
<dbReference type="PANTHER" id="PTHR19959:SF119">
    <property type="entry name" value="FUNGAL LIPASE-LIKE DOMAIN-CONTAINING PROTEIN"/>
    <property type="match status" value="1"/>
</dbReference>
<dbReference type="Gene3D" id="1.25.40.10">
    <property type="entry name" value="Tetratricopeptide repeat domain"/>
    <property type="match status" value="3"/>
</dbReference>
<proteinExistence type="predicted"/>
<feature type="compositionally biased region" description="Basic and acidic residues" evidence="1">
    <location>
        <begin position="1521"/>
        <end position="1533"/>
    </location>
</feature>
<evidence type="ECO:0000313" key="4">
    <source>
        <dbReference type="Proteomes" id="UP000737391"/>
    </source>
</evidence>
<dbReference type="OrthoDB" id="9991317at2759"/>
<feature type="region of interest" description="Disordered" evidence="1">
    <location>
        <begin position="1509"/>
        <end position="1534"/>
    </location>
</feature>
<protein>
    <submittedName>
        <fullName evidence="3">TPR domain containing protein</fullName>
    </submittedName>
</protein>
<dbReference type="EMBL" id="LUFC02000043">
    <property type="protein sequence ID" value="KAF4502975.1"/>
    <property type="molecule type" value="Genomic_DNA"/>
</dbReference>